<feature type="domain" description="Malonyl-CoA:ACP transacylase (MAT)" evidence="7">
    <location>
        <begin position="36"/>
        <end position="331"/>
    </location>
</feature>
<proteinExistence type="inferred from homology"/>
<dbReference type="SUPFAM" id="SSF52151">
    <property type="entry name" value="FabD/lysophospholipase-like"/>
    <property type="match status" value="1"/>
</dbReference>
<feature type="active site" evidence="5">
    <location>
        <position position="224"/>
    </location>
</feature>
<keyword evidence="1 4" id="KW-0808">Transferase</keyword>
<keyword evidence="9" id="KW-1185">Reference proteome</keyword>
<dbReference type="Gene3D" id="3.30.70.250">
    <property type="entry name" value="Malonyl-CoA ACP transacylase, ACP-binding"/>
    <property type="match status" value="1"/>
</dbReference>
<sequence length="348" mass="36507">MAAEQIVEPGLSDGTREAAGDSRDDPAEALRHAAVAFPGQGSQEPCMGAAWYGHPAWHLVERAEEVLGRPLAPYLLSADDAPTATRDVQVSVFLTSLMAWEALRPVLGTPVVFFGHSLGQLSALTAAGVLGFDDGIRLVAHRGDVTDEVCRRQSAGMAAVLGLDREHAVWACGAAPGECWIANDNAPGQIVLAGTDAGLRRVEARARELGARKVIRLEIAGAFHTPLMLAAVDPFAAHLRTLSFAAPSRPVVSNADALPVESGAVWARLLAEHLISPVSWRSSQLGLARQGVRSLVEAGHGSTLTGIARRTVPQWETRNADSPEAVAALAEELASGPAQAPVAEPVGR</sequence>
<keyword evidence="2 4" id="KW-0012">Acyltransferase</keyword>
<dbReference type="GO" id="GO:0005829">
    <property type="term" value="C:cytosol"/>
    <property type="evidence" value="ECO:0007669"/>
    <property type="project" value="TreeGrafter"/>
</dbReference>
<accession>A0A4Y3QUC2</accession>
<dbReference type="Proteomes" id="UP000319210">
    <property type="component" value="Unassembled WGS sequence"/>
</dbReference>
<dbReference type="Pfam" id="PF00698">
    <property type="entry name" value="Acyl_transf_1"/>
    <property type="match status" value="1"/>
</dbReference>
<dbReference type="EC" id="2.3.1.39" evidence="4"/>
<dbReference type="AlphaFoldDB" id="A0A4Y3QUC2"/>
<dbReference type="SUPFAM" id="SSF55048">
    <property type="entry name" value="Probable ACP-binding domain of malonyl-CoA ACP transacylase"/>
    <property type="match status" value="1"/>
</dbReference>
<dbReference type="PANTHER" id="PTHR42681">
    <property type="entry name" value="MALONYL-COA-ACYL CARRIER PROTEIN TRANSACYLASE, MITOCHONDRIAL"/>
    <property type="match status" value="1"/>
</dbReference>
<name>A0A4Y3QUC2_STRCI</name>
<dbReference type="InterPro" id="IPR014043">
    <property type="entry name" value="Acyl_transferase_dom"/>
</dbReference>
<dbReference type="Gene3D" id="3.40.366.10">
    <property type="entry name" value="Malonyl-Coenzyme A Acyl Carrier Protein, domain 2"/>
    <property type="match status" value="1"/>
</dbReference>
<evidence type="ECO:0000256" key="2">
    <source>
        <dbReference type="ARBA" id="ARBA00023315"/>
    </source>
</evidence>
<dbReference type="InterPro" id="IPR024925">
    <property type="entry name" value="Malonyl_CoA-ACP_transAc"/>
</dbReference>
<dbReference type="InterPro" id="IPR001227">
    <property type="entry name" value="Ac_transferase_dom_sf"/>
</dbReference>
<dbReference type="OrthoDB" id="3543921at2"/>
<dbReference type="EMBL" id="BJMM01000004">
    <property type="protein sequence ID" value="GEB48925.1"/>
    <property type="molecule type" value="Genomic_DNA"/>
</dbReference>
<organism evidence="8 9">
    <name type="scientific">Streptomyces cacaoi</name>
    <dbReference type="NCBI Taxonomy" id="1898"/>
    <lineage>
        <taxon>Bacteria</taxon>
        <taxon>Bacillati</taxon>
        <taxon>Actinomycetota</taxon>
        <taxon>Actinomycetes</taxon>
        <taxon>Kitasatosporales</taxon>
        <taxon>Streptomycetaceae</taxon>
        <taxon>Streptomyces</taxon>
    </lineage>
</organism>
<dbReference type="SMART" id="SM00827">
    <property type="entry name" value="PKS_AT"/>
    <property type="match status" value="1"/>
</dbReference>
<dbReference type="GO" id="GO:0006633">
    <property type="term" value="P:fatty acid biosynthetic process"/>
    <property type="evidence" value="ECO:0007669"/>
    <property type="project" value="TreeGrafter"/>
</dbReference>
<feature type="compositionally biased region" description="Basic and acidic residues" evidence="6">
    <location>
        <begin position="14"/>
        <end position="25"/>
    </location>
</feature>
<evidence type="ECO:0000313" key="8">
    <source>
        <dbReference type="EMBL" id="GEB48925.1"/>
    </source>
</evidence>
<evidence type="ECO:0000256" key="1">
    <source>
        <dbReference type="ARBA" id="ARBA00022679"/>
    </source>
</evidence>
<protein>
    <recommendedName>
        <fullName evidence="4">Malonyl CoA-acyl carrier protein transacylase</fullName>
        <ecNumber evidence="4">2.3.1.39</ecNumber>
    </recommendedName>
</protein>
<comment type="caution">
    <text evidence="8">The sequence shown here is derived from an EMBL/GenBank/DDBJ whole genome shotgun (WGS) entry which is preliminary data.</text>
</comment>
<gene>
    <name evidence="8" type="ORF">SCA03_14760</name>
</gene>
<evidence type="ECO:0000256" key="6">
    <source>
        <dbReference type="SAM" id="MobiDB-lite"/>
    </source>
</evidence>
<evidence type="ECO:0000313" key="9">
    <source>
        <dbReference type="Proteomes" id="UP000319210"/>
    </source>
</evidence>
<comment type="similarity">
    <text evidence="4">Belongs to the fabD family.</text>
</comment>
<evidence type="ECO:0000256" key="4">
    <source>
        <dbReference type="PIRNR" id="PIRNR000446"/>
    </source>
</evidence>
<dbReference type="InterPro" id="IPR050858">
    <property type="entry name" value="Mal-CoA-ACP_Trans/PKS_FabD"/>
</dbReference>
<dbReference type="InterPro" id="IPR016036">
    <property type="entry name" value="Malonyl_transacylase_ACP-bd"/>
</dbReference>
<dbReference type="InterPro" id="IPR016035">
    <property type="entry name" value="Acyl_Trfase/lysoPLipase"/>
</dbReference>
<dbReference type="RefSeq" id="WP_051855418.1">
    <property type="nucleotide sequence ID" value="NZ_BJMM01000004.1"/>
</dbReference>
<dbReference type="PANTHER" id="PTHR42681:SF1">
    <property type="entry name" value="MALONYL-COA-ACYL CARRIER PROTEIN TRANSACYLASE, MITOCHONDRIAL"/>
    <property type="match status" value="1"/>
</dbReference>
<comment type="catalytic activity">
    <reaction evidence="3 4">
        <text>holo-[ACP] + malonyl-CoA = malonyl-[ACP] + CoA</text>
        <dbReference type="Rhea" id="RHEA:41792"/>
        <dbReference type="Rhea" id="RHEA-COMP:9623"/>
        <dbReference type="Rhea" id="RHEA-COMP:9685"/>
        <dbReference type="ChEBI" id="CHEBI:57287"/>
        <dbReference type="ChEBI" id="CHEBI:57384"/>
        <dbReference type="ChEBI" id="CHEBI:64479"/>
        <dbReference type="ChEBI" id="CHEBI:78449"/>
        <dbReference type="EC" id="2.3.1.39"/>
    </reaction>
</comment>
<feature type="region of interest" description="Disordered" evidence="6">
    <location>
        <begin position="1"/>
        <end position="25"/>
    </location>
</feature>
<dbReference type="PIRSF" id="PIRSF000446">
    <property type="entry name" value="Mct"/>
    <property type="match status" value="1"/>
</dbReference>
<evidence type="ECO:0000259" key="7">
    <source>
        <dbReference type="SMART" id="SM00827"/>
    </source>
</evidence>
<feature type="active site" evidence="5">
    <location>
        <position position="117"/>
    </location>
</feature>
<reference evidence="8 9" key="1">
    <citation type="submission" date="2019-06" db="EMBL/GenBank/DDBJ databases">
        <title>Whole genome shotgun sequence of Streptomyces cacaoi subsp. cacaoi NBRC 12748.</title>
        <authorList>
            <person name="Hosoyama A."/>
            <person name="Uohara A."/>
            <person name="Ohji S."/>
            <person name="Ichikawa N."/>
        </authorList>
    </citation>
    <scope>NUCLEOTIDE SEQUENCE [LARGE SCALE GENOMIC DNA]</scope>
    <source>
        <strain evidence="8 9">NBRC 12748</strain>
    </source>
</reference>
<dbReference type="GO" id="GO:0004314">
    <property type="term" value="F:[acyl-carrier-protein] S-malonyltransferase activity"/>
    <property type="evidence" value="ECO:0007669"/>
    <property type="project" value="UniProtKB-EC"/>
</dbReference>
<evidence type="ECO:0000256" key="5">
    <source>
        <dbReference type="PIRSR" id="PIRSR000446-1"/>
    </source>
</evidence>
<evidence type="ECO:0000256" key="3">
    <source>
        <dbReference type="ARBA" id="ARBA00048462"/>
    </source>
</evidence>